<accession>A0A8H5FMJ6</accession>
<protein>
    <submittedName>
        <fullName evidence="2">Uncharacterized protein</fullName>
    </submittedName>
</protein>
<dbReference type="Proteomes" id="UP000541558">
    <property type="component" value="Unassembled WGS sequence"/>
</dbReference>
<organism evidence="2 3">
    <name type="scientific">Ephemerocybe angulata</name>
    <dbReference type="NCBI Taxonomy" id="980116"/>
    <lineage>
        <taxon>Eukaryota</taxon>
        <taxon>Fungi</taxon>
        <taxon>Dikarya</taxon>
        <taxon>Basidiomycota</taxon>
        <taxon>Agaricomycotina</taxon>
        <taxon>Agaricomycetes</taxon>
        <taxon>Agaricomycetidae</taxon>
        <taxon>Agaricales</taxon>
        <taxon>Agaricineae</taxon>
        <taxon>Psathyrellaceae</taxon>
        <taxon>Ephemerocybe</taxon>
    </lineage>
</organism>
<feature type="region of interest" description="Disordered" evidence="1">
    <location>
        <begin position="209"/>
        <end position="234"/>
    </location>
</feature>
<evidence type="ECO:0000313" key="3">
    <source>
        <dbReference type="Proteomes" id="UP000541558"/>
    </source>
</evidence>
<feature type="compositionally biased region" description="Basic and acidic residues" evidence="1">
    <location>
        <begin position="405"/>
        <end position="419"/>
    </location>
</feature>
<reference evidence="2 3" key="1">
    <citation type="journal article" date="2020" name="ISME J.">
        <title>Uncovering the hidden diversity of litter-decomposition mechanisms in mushroom-forming fungi.</title>
        <authorList>
            <person name="Floudas D."/>
            <person name="Bentzer J."/>
            <person name="Ahren D."/>
            <person name="Johansson T."/>
            <person name="Persson P."/>
            <person name="Tunlid A."/>
        </authorList>
    </citation>
    <scope>NUCLEOTIDE SEQUENCE [LARGE SCALE GENOMIC DNA]</scope>
    <source>
        <strain evidence="2 3">CBS 175.51</strain>
    </source>
</reference>
<proteinExistence type="predicted"/>
<sequence length="500" mass="56775">MSPIIPRLFPLKITQASQLVLCMSLGAVALAHLSFRFVNSRYPIRSAFSASTLPGKAASHGSPQEHLEDELEYVLVDYPKKPDRQHSRPDIPDIPPASPDESSKSIPQPAPRPPTPPSPAPSPPLPPNALLQPEPIRYDPKIFGSYIPASIYNAQKRMDHALAKLDRIEKAARRDLERTPTAYWLRVQERNRKWREMRSKAEANKADCAKREVRKKRPEEWKEEADEEERQDAEETKASIVELRRKLLSARRYPLPYQPHQPNVDFTPRRPPSYHYDGRKLTVPISVEYISPTYLLSVLQDNGISSTVEEIDVKIRLWAGWEWDVEAEWGMEVRQHRLHTLISANPQGPKLISLPCLTRLSVASCNTPTALLLERLDTPVLKQLLITVGHDMSSSSENAAPIQGRDAKNQKPLDDCKRESKGRRIRQQKMERRRREAKDELTTAVARCLDGIPQYVESVRSNLDSLVVRIPGGDGGYVSQEVVDGLMRLKGKRAREVTLR</sequence>
<feature type="region of interest" description="Disordered" evidence="1">
    <location>
        <begin position="81"/>
        <end position="133"/>
    </location>
</feature>
<feature type="compositionally biased region" description="Basic and acidic residues" evidence="1">
    <location>
        <begin position="81"/>
        <end position="91"/>
    </location>
</feature>
<evidence type="ECO:0000313" key="2">
    <source>
        <dbReference type="EMBL" id="KAF5341968.1"/>
    </source>
</evidence>
<feature type="compositionally biased region" description="Basic and acidic residues" evidence="1">
    <location>
        <begin position="428"/>
        <end position="437"/>
    </location>
</feature>
<comment type="caution">
    <text evidence="2">The sequence shown here is derived from an EMBL/GenBank/DDBJ whole genome shotgun (WGS) entry which is preliminary data.</text>
</comment>
<keyword evidence="3" id="KW-1185">Reference proteome</keyword>
<name>A0A8H5FMJ6_9AGAR</name>
<dbReference type="OrthoDB" id="3081234at2759"/>
<gene>
    <name evidence="2" type="ORF">D9611_001215</name>
</gene>
<evidence type="ECO:0000256" key="1">
    <source>
        <dbReference type="SAM" id="MobiDB-lite"/>
    </source>
</evidence>
<feature type="region of interest" description="Disordered" evidence="1">
    <location>
        <begin position="394"/>
        <end position="437"/>
    </location>
</feature>
<feature type="compositionally biased region" description="Pro residues" evidence="1">
    <location>
        <begin position="108"/>
        <end position="127"/>
    </location>
</feature>
<dbReference type="AlphaFoldDB" id="A0A8H5FMJ6"/>
<dbReference type="EMBL" id="JAACJK010000001">
    <property type="protein sequence ID" value="KAF5341968.1"/>
    <property type="molecule type" value="Genomic_DNA"/>
</dbReference>
<feature type="compositionally biased region" description="Acidic residues" evidence="1">
    <location>
        <begin position="221"/>
        <end position="232"/>
    </location>
</feature>